<dbReference type="EMBL" id="OU594947">
    <property type="protein sequence ID" value="CAG9291631.1"/>
    <property type="molecule type" value="Genomic_DNA"/>
</dbReference>
<dbReference type="InterPro" id="IPR001214">
    <property type="entry name" value="SET_dom"/>
</dbReference>
<evidence type="ECO:0000259" key="2">
    <source>
        <dbReference type="PROSITE" id="PS50280"/>
    </source>
</evidence>
<feature type="domain" description="SET" evidence="2">
    <location>
        <begin position="872"/>
        <end position="1020"/>
    </location>
</feature>
<evidence type="ECO:0000256" key="1">
    <source>
        <dbReference type="SAM" id="SignalP"/>
    </source>
</evidence>
<evidence type="ECO:0000313" key="3">
    <source>
        <dbReference type="EMBL" id="CAG9291631.1"/>
    </source>
</evidence>
<dbReference type="SUPFAM" id="SSF82199">
    <property type="entry name" value="SET domain"/>
    <property type="match status" value="3"/>
</dbReference>
<feature type="signal peptide" evidence="1">
    <location>
        <begin position="1"/>
        <end position="26"/>
    </location>
</feature>
<dbReference type="Pfam" id="PF00856">
    <property type="entry name" value="SET"/>
    <property type="match status" value="2"/>
</dbReference>
<keyword evidence="1" id="KW-0732">Signal</keyword>
<feature type="domain" description="SET" evidence="2">
    <location>
        <begin position="309"/>
        <end position="458"/>
    </location>
</feature>
<name>A0A8J9SHZ8_PHATR</name>
<dbReference type="InterPro" id="IPR046341">
    <property type="entry name" value="SET_dom_sf"/>
</dbReference>
<dbReference type="Gene3D" id="2.170.270.10">
    <property type="entry name" value="SET domain"/>
    <property type="match status" value="4"/>
</dbReference>
<proteinExistence type="predicted"/>
<dbReference type="SMART" id="SM00317">
    <property type="entry name" value="SET"/>
    <property type="match status" value="3"/>
</dbReference>
<feature type="domain" description="SET" evidence="2">
    <location>
        <begin position="622"/>
        <end position="771"/>
    </location>
</feature>
<reference evidence="3" key="1">
    <citation type="submission" date="2022-02" db="EMBL/GenBank/DDBJ databases">
        <authorList>
            <person name="Giguere J D."/>
        </authorList>
    </citation>
    <scope>NUCLEOTIDE SEQUENCE</scope>
    <source>
        <strain evidence="3">CCAP 1055/1</strain>
    </source>
</reference>
<accession>A0A8J9SHZ8</accession>
<dbReference type="Proteomes" id="UP000836788">
    <property type="component" value="Chromosome 6"/>
</dbReference>
<organism evidence="3">
    <name type="scientific">Phaeodactylum tricornutum</name>
    <name type="common">Diatom</name>
    <dbReference type="NCBI Taxonomy" id="2850"/>
    <lineage>
        <taxon>Eukaryota</taxon>
        <taxon>Sar</taxon>
        <taxon>Stramenopiles</taxon>
        <taxon>Ochrophyta</taxon>
        <taxon>Bacillariophyta</taxon>
        <taxon>Bacillariophyceae</taxon>
        <taxon>Bacillariophycidae</taxon>
        <taxon>Naviculales</taxon>
        <taxon>Phaeodactylaceae</taxon>
        <taxon>Phaeodactylum</taxon>
    </lineage>
</organism>
<gene>
    <name evidence="3" type="ORF">PTTT1_LOCUS47857</name>
</gene>
<feature type="chain" id="PRO_5035448926" description="SET domain-containing protein" evidence="1">
    <location>
        <begin position="27"/>
        <end position="1206"/>
    </location>
</feature>
<protein>
    <recommendedName>
        <fullName evidence="2">SET domain-containing protein</fullName>
    </recommendedName>
</protein>
<sequence length="1206" mass="136805">MKGRSTSSVYCSLSFVLVLSTIPGQSEHQTQRRQCKAGNDDDTCDNGHDPFVRKPLDGFPARCGLYMAESSIPHAGWGMYTAQDLFEGDAIQPLDVSIPVFDLEHHQNVISNKFKREVPEWLMGQYYWNADVIYAQFDAIDVKGILPGFGMLANSHVGLVNAENGGNRDRLALGRETPHVGASSHYQDLTFTVLDDLPAGHEIFVEYGDEWFEDRSHVFGDDLPLSHHFESADTILAQWKEVVPGDLESSLGTDLYNLILDGLGHFLSPRLRRALPQTASDAVSQANGQGTAYATVPNVVRDIDWLEENGMCLDNLAPRENVDAGNKGAFATRFLSRGSLVAPAPVIQLSRQHLEMILVDAYDEVLWQGHQLLLNYCYGHAGSSLLFFPYSPATNLINHGSGERANVGVRWSDRMSNPEMLQWTADEILESNEKAGLMMEFYALRDIQPGEEILLDYGDEWQDAWDRHVNDWRPPIYETDYTPAYTFDRHDEIYTLEDGDLYPPPYVQVRCYVNEDEPGVPDEDGWYQWTPVENEDLSYTVPCTVLSSDAVNDKEKAYRVQVNANENLKFKAAPWSSITFIDVSYTGNQHLRQGFRHEIKLPDAMVPDCWRDIENPPDNELCNLFMAESAIPNAGLGMFTARRLDKGELISSGDVVLQIEDADLNKNLRFWRQGITDIDEPPWLLENYFWNPSNTFGSFEAHDVESIVPGLGMLANSHPGLVNSKMLPSSATADLHRGLDPGAGASTHYHNVRFRATDKIEAGTELFVKYGDSWFEEREDLGPIPLSDDYQRADRTVKRFWKIIDGNTTRELARDLWDFILQASSIPMRHNIALPQSLENIESILNKGSAYYSVPDRIKSIGWLEENGRCLDNIRPSQSKLRQAGKGAFATRAIPKGKIIAPMPVAHVRRHHMDIFDSDDHSDPSANVWSDGTQVLMNYCYGHPNSTLLLFPYSPVVNYVNHNATSANAELRWSKLPNHLESWLERTPDSLDSEEHAGLIMELTATRDISAGEEIYLDYGTSWDEAWADYVANKFRPTGEDLLYRSSADLNRRVEWIKTRSELETEPYYFESAFTACFVGRSQRTGNHDEADDSKLQQFLWTPVVGMYDDTYNAYPCTVLERTVNDVEGYAPHRRDSVWPMEVTYKIRLHQQNEGDVIMTQVPRRAIQFFDRAYQSDLFIRSAFRHEIHLPDAMVPPAWRDLIELV</sequence>
<dbReference type="AlphaFoldDB" id="A0A8J9SHZ8"/>
<dbReference type="PROSITE" id="PS50280">
    <property type="entry name" value="SET"/>
    <property type="match status" value="3"/>
</dbReference>